<gene>
    <name evidence="2" type="ORF">GBAR_LOCUS13317</name>
</gene>
<organism evidence="2 3">
    <name type="scientific">Geodia barretti</name>
    <name type="common">Barrett's horny sponge</name>
    <dbReference type="NCBI Taxonomy" id="519541"/>
    <lineage>
        <taxon>Eukaryota</taxon>
        <taxon>Metazoa</taxon>
        <taxon>Porifera</taxon>
        <taxon>Demospongiae</taxon>
        <taxon>Heteroscleromorpha</taxon>
        <taxon>Tetractinellida</taxon>
        <taxon>Astrophorina</taxon>
        <taxon>Geodiidae</taxon>
        <taxon>Geodia</taxon>
    </lineage>
</organism>
<dbReference type="PANTHER" id="PTHR48439">
    <property type="entry name" value="HEMIMETHYLATED DNA-BINDING DOMAIN-CONTAINING PROTEIN"/>
    <property type="match status" value="1"/>
</dbReference>
<dbReference type="PANTHER" id="PTHR48439:SF1">
    <property type="entry name" value="HEMIMETHYLATED DNA-BINDING DOMAIN-CONTAINING PROTEIN"/>
    <property type="match status" value="1"/>
</dbReference>
<name>A0AA35S5T6_GEOBA</name>
<dbReference type="Pfam" id="PF08755">
    <property type="entry name" value="YccV-like"/>
    <property type="match status" value="1"/>
</dbReference>
<accession>A0AA35S5T6</accession>
<keyword evidence="3" id="KW-1185">Reference proteome</keyword>
<evidence type="ECO:0000259" key="1">
    <source>
        <dbReference type="SMART" id="SM00992"/>
    </source>
</evidence>
<comment type="caution">
    <text evidence="2">The sequence shown here is derived from an EMBL/GenBank/DDBJ whole genome shotgun (WGS) entry which is preliminary data.</text>
</comment>
<dbReference type="AlphaFoldDB" id="A0AA35S5T6"/>
<dbReference type="GO" id="GO:0003677">
    <property type="term" value="F:DNA binding"/>
    <property type="evidence" value="ECO:0007669"/>
    <property type="project" value="InterPro"/>
</dbReference>
<dbReference type="SMART" id="SM00992">
    <property type="entry name" value="YccV-like"/>
    <property type="match status" value="1"/>
</dbReference>
<feature type="domain" description="Hemimethylated DNA-binding" evidence="1">
    <location>
        <begin position="82"/>
        <end position="181"/>
    </location>
</feature>
<dbReference type="SUPFAM" id="SSF141255">
    <property type="entry name" value="YccV-like"/>
    <property type="match status" value="1"/>
</dbReference>
<dbReference type="InterPro" id="IPR011722">
    <property type="entry name" value="Hemimethylated_DNA-bd_dom"/>
</dbReference>
<dbReference type="NCBIfam" id="TIGR02097">
    <property type="entry name" value="yccV"/>
    <property type="match status" value="1"/>
</dbReference>
<reference evidence="2" key="1">
    <citation type="submission" date="2023-03" db="EMBL/GenBank/DDBJ databases">
        <authorList>
            <person name="Steffen K."/>
            <person name="Cardenas P."/>
        </authorList>
    </citation>
    <scope>NUCLEOTIDE SEQUENCE</scope>
</reference>
<evidence type="ECO:0000313" key="2">
    <source>
        <dbReference type="EMBL" id="CAI8022712.1"/>
    </source>
</evidence>
<dbReference type="Proteomes" id="UP001174909">
    <property type="component" value="Unassembled WGS sequence"/>
</dbReference>
<sequence>MRLENNSFIAVHQRQHDISTCIELQYNPRQVLSVVEPATPCTSPQEVLYPVIFPIKLRGMVAVREARMGKAPEQKRHSITTNVKFSVGMVMKHKRYNYRCVIYGWDEKCVQSEDWIAQMRVDQHPPGRHQPFYNVLAHDGSNRYAAQVSLMECPSDEMGPIPHWEVGKYFTRFTGKNYIPNAPLKEVYPDDP</sequence>
<dbReference type="Gene3D" id="2.30.30.390">
    <property type="entry name" value="Hemimethylated DNA-binding domain"/>
    <property type="match status" value="1"/>
</dbReference>
<dbReference type="EMBL" id="CASHTH010001975">
    <property type="protein sequence ID" value="CAI8022712.1"/>
    <property type="molecule type" value="Genomic_DNA"/>
</dbReference>
<protein>
    <submittedName>
        <fullName evidence="2">F-box only protein 21</fullName>
    </submittedName>
</protein>
<proteinExistence type="predicted"/>
<dbReference type="InterPro" id="IPR053189">
    <property type="entry name" value="Clp_protease_adapter_ClpF"/>
</dbReference>
<evidence type="ECO:0000313" key="3">
    <source>
        <dbReference type="Proteomes" id="UP001174909"/>
    </source>
</evidence>
<dbReference type="InterPro" id="IPR036623">
    <property type="entry name" value="Hemimethylated_DNA-bd_sf"/>
</dbReference>